<dbReference type="PANTHER" id="PTHR46865">
    <property type="entry name" value="OXIDOREDUCTASE-RELATED"/>
    <property type="match status" value="1"/>
</dbReference>
<accession>A0ABU2CK88</accession>
<sequence length="374" mass="39889">MRILITGAGLAGLSAGITLGGSGHDVTIVERAARLRTGGAPIDLRGDAVGAAGRMGILDAVRDARLTMTETVHFVGPDGAVLATVPQEMVGDSADDIEIAREDLTRILQDALPDGVRLVFDEHVTALADDGTGVDATFASGATGRFDLVVGADGIHSGTRRLIFGPESEYLRPLGYYVAFGRMPGREESTSRENSFYNYPGHLIGLARYHDKVIAVATFRSEPLDHDYRDPDSARRILADAFAGHDEWRVPELVDALVRDPDLYFDTVAQIHMDAWHRGRVVLLGDAASGPSGLSGRGTSLALTGASILAETLDARPADLDAALAEYEERQRPYVTHAQATAAPGGELLVPPTTEAIEERNRQLNAYATTPVSP</sequence>
<organism evidence="2 3">
    <name type="scientific">Promicromonospora iranensis</name>
    <dbReference type="NCBI Taxonomy" id="1105144"/>
    <lineage>
        <taxon>Bacteria</taxon>
        <taxon>Bacillati</taxon>
        <taxon>Actinomycetota</taxon>
        <taxon>Actinomycetes</taxon>
        <taxon>Micrococcales</taxon>
        <taxon>Promicromonosporaceae</taxon>
        <taxon>Promicromonospora</taxon>
    </lineage>
</organism>
<reference evidence="2 3" key="1">
    <citation type="submission" date="2023-07" db="EMBL/GenBank/DDBJ databases">
        <title>Sequencing the genomes of 1000 actinobacteria strains.</title>
        <authorList>
            <person name="Klenk H.-P."/>
        </authorList>
    </citation>
    <scope>NUCLEOTIDE SEQUENCE [LARGE SCALE GENOMIC DNA]</scope>
    <source>
        <strain evidence="2 3">DSM 45554</strain>
    </source>
</reference>
<proteinExistence type="predicted"/>
<gene>
    <name evidence="2" type="ORF">J2S48_001269</name>
</gene>
<protein>
    <submittedName>
        <fullName evidence="2">2-polyprenyl-6-methoxyphenol hydroxylase-like FAD-dependent oxidoreductase</fullName>
    </submittedName>
</protein>
<dbReference type="PANTHER" id="PTHR46865:SF2">
    <property type="entry name" value="MONOOXYGENASE"/>
    <property type="match status" value="1"/>
</dbReference>
<dbReference type="InterPro" id="IPR036188">
    <property type="entry name" value="FAD/NAD-bd_sf"/>
</dbReference>
<dbReference type="Pfam" id="PF01494">
    <property type="entry name" value="FAD_binding_3"/>
    <property type="match status" value="1"/>
</dbReference>
<evidence type="ECO:0000313" key="2">
    <source>
        <dbReference type="EMBL" id="MDR7381754.1"/>
    </source>
</evidence>
<evidence type="ECO:0000259" key="1">
    <source>
        <dbReference type="Pfam" id="PF01494"/>
    </source>
</evidence>
<feature type="domain" description="FAD-binding" evidence="1">
    <location>
        <begin position="3"/>
        <end position="161"/>
    </location>
</feature>
<dbReference type="Gene3D" id="3.30.9.10">
    <property type="entry name" value="D-Amino Acid Oxidase, subunit A, domain 2"/>
    <property type="match status" value="1"/>
</dbReference>
<dbReference type="PRINTS" id="PR00420">
    <property type="entry name" value="RNGMNOXGNASE"/>
</dbReference>
<dbReference type="InterPro" id="IPR002938">
    <property type="entry name" value="FAD-bd"/>
</dbReference>
<dbReference type="RefSeq" id="WP_274995505.1">
    <property type="nucleotide sequence ID" value="NZ_JAJQQP010000010.1"/>
</dbReference>
<comment type="caution">
    <text evidence="2">The sequence shown here is derived from an EMBL/GenBank/DDBJ whole genome shotgun (WGS) entry which is preliminary data.</text>
</comment>
<name>A0ABU2CK88_9MICO</name>
<dbReference type="InterPro" id="IPR051704">
    <property type="entry name" value="FAD_aromatic-hydroxylase"/>
</dbReference>
<dbReference type="EMBL" id="JAVDYE010000001">
    <property type="protein sequence ID" value="MDR7381754.1"/>
    <property type="molecule type" value="Genomic_DNA"/>
</dbReference>
<evidence type="ECO:0000313" key="3">
    <source>
        <dbReference type="Proteomes" id="UP001183585"/>
    </source>
</evidence>
<dbReference type="Proteomes" id="UP001183585">
    <property type="component" value="Unassembled WGS sequence"/>
</dbReference>
<keyword evidence="3" id="KW-1185">Reference proteome</keyword>
<dbReference type="SUPFAM" id="SSF51905">
    <property type="entry name" value="FAD/NAD(P)-binding domain"/>
    <property type="match status" value="1"/>
</dbReference>
<dbReference type="Gene3D" id="3.50.50.60">
    <property type="entry name" value="FAD/NAD(P)-binding domain"/>
    <property type="match status" value="1"/>
</dbReference>